<keyword evidence="7" id="KW-0833">Ubl conjugation pathway</keyword>
<reference evidence="13" key="1">
    <citation type="journal article" date="2012" name="MBio">
        <title>Comparative genome analysis of Trichophyton rubrum and related dermatophytes reveals candidate genes involved in infection.</title>
        <authorList>
            <person name="Martinez D.A."/>
            <person name="Oliver B.G."/>
            <person name="Graeser Y."/>
            <person name="Goldberg J.M."/>
            <person name="Li W."/>
            <person name="Martinez-Rossi N.M."/>
            <person name="Monod M."/>
            <person name="Shelest E."/>
            <person name="Barton R.C."/>
            <person name="Birch E."/>
            <person name="Brakhage A.A."/>
            <person name="Chen Z."/>
            <person name="Gurr S.J."/>
            <person name="Heiman D."/>
            <person name="Heitman J."/>
            <person name="Kosti I."/>
            <person name="Rossi A."/>
            <person name="Saif S."/>
            <person name="Samalova M."/>
            <person name="Saunders C.W."/>
            <person name="Shea T."/>
            <person name="Summerbell R.C."/>
            <person name="Xu J."/>
            <person name="Young S."/>
            <person name="Zeng Q."/>
            <person name="Birren B.W."/>
            <person name="Cuomo C.A."/>
            <person name="White T.C."/>
        </authorList>
    </citation>
    <scope>NUCLEOTIDE SEQUENCE [LARGE SCALE GENOMIC DNA]</scope>
    <source>
        <strain evidence="13">ATCC MYA-4605 / CBS 113480</strain>
    </source>
</reference>
<dbReference type="VEuPathDB" id="FungiDB:MCYG_00514"/>
<dbReference type="GeneID" id="9225633"/>
<keyword evidence="4" id="KW-0479">Metal-binding</keyword>
<keyword evidence="6 9" id="KW-0863">Zinc-finger</keyword>
<evidence type="ECO:0000256" key="4">
    <source>
        <dbReference type="ARBA" id="ARBA00022723"/>
    </source>
</evidence>
<evidence type="ECO:0000313" key="13">
    <source>
        <dbReference type="Proteomes" id="UP000002035"/>
    </source>
</evidence>
<dbReference type="PANTHER" id="PTHR11685">
    <property type="entry name" value="RBR FAMILY RING FINGER AND IBR DOMAIN-CONTAINING"/>
    <property type="match status" value="1"/>
</dbReference>
<dbReference type="InterPro" id="IPR013083">
    <property type="entry name" value="Znf_RING/FYVE/PHD"/>
</dbReference>
<accession>C5FCU2</accession>
<dbReference type="GO" id="GO:0061630">
    <property type="term" value="F:ubiquitin protein ligase activity"/>
    <property type="evidence" value="ECO:0007669"/>
    <property type="project" value="UniProtKB-EC"/>
</dbReference>
<comment type="catalytic activity">
    <reaction evidence="1">
        <text>[E2 ubiquitin-conjugating enzyme]-S-ubiquitinyl-L-cysteine + [acceptor protein]-L-lysine = [E2 ubiquitin-conjugating enzyme]-L-cysteine + [acceptor protein]-N(6)-ubiquitinyl-L-lysine.</text>
        <dbReference type="EC" id="2.3.2.31"/>
    </reaction>
</comment>
<dbReference type="RefSeq" id="XP_002850410.1">
    <property type="nucleotide sequence ID" value="XM_002850364.1"/>
</dbReference>
<dbReference type="EC" id="2.3.2.31" evidence="2"/>
<dbReference type="OMA" id="LRECIAC"/>
<evidence type="ECO:0000256" key="6">
    <source>
        <dbReference type="ARBA" id="ARBA00022771"/>
    </source>
</evidence>
<evidence type="ECO:0000256" key="9">
    <source>
        <dbReference type="PROSITE-ProRule" id="PRU00175"/>
    </source>
</evidence>
<gene>
    <name evidence="12" type="ORF">MCYG_00514</name>
</gene>
<dbReference type="GO" id="GO:0016567">
    <property type="term" value="P:protein ubiquitination"/>
    <property type="evidence" value="ECO:0007669"/>
    <property type="project" value="InterPro"/>
</dbReference>
<dbReference type="SUPFAM" id="SSF57850">
    <property type="entry name" value="RING/U-box"/>
    <property type="match status" value="1"/>
</dbReference>
<dbReference type="Proteomes" id="UP000002035">
    <property type="component" value="Unassembled WGS sequence"/>
</dbReference>
<feature type="domain" description="RING-type" evidence="11">
    <location>
        <begin position="172"/>
        <end position="385"/>
    </location>
</feature>
<dbReference type="Gene3D" id="3.30.40.10">
    <property type="entry name" value="Zinc/RING finger domain, C3HC4 (zinc finger)"/>
    <property type="match status" value="1"/>
</dbReference>
<evidence type="ECO:0000256" key="1">
    <source>
        <dbReference type="ARBA" id="ARBA00001798"/>
    </source>
</evidence>
<evidence type="ECO:0000256" key="5">
    <source>
        <dbReference type="ARBA" id="ARBA00022737"/>
    </source>
</evidence>
<dbReference type="InterPro" id="IPR031127">
    <property type="entry name" value="E3_UB_ligase_RBR"/>
</dbReference>
<protein>
    <recommendedName>
        <fullName evidence="2">RBR-type E3 ubiquitin transferase</fullName>
        <ecNumber evidence="2">2.3.2.31</ecNumber>
    </recommendedName>
</protein>
<dbReference type="PROSITE" id="PS00518">
    <property type="entry name" value="ZF_RING_1"/>
    <property type="match status" value="1"/>
</dbReference>
<dbReference type="PROSITE" id="PS50089">
    <property type="entry name" value="ZF_RING_2"/>
    <property type="match status" value="1"/>
</dbReference>
<dbReference type="eggNOG" id="KOG1812">
    <property type="taxonomic scope" value="Eukaryota"/>
</dbReference>
<dbReference type="InterPro" id="IPR017907">
    <property type="entry name" value="Znf_RING_CS"/>
</dbReference>
<dbReference type="STRING" id="554155.C5FCU2"/>
<dbReference type="CDD" id="cd20335">
    <property type="entry name" value="BRcat_RBR"/>
    <property type="match status" value="1"/>
</dbReference>
<keyword evidence="5" id="KW-0677">Repeat</keyword>
<proteinExistence type="predicted"/>
<keyword evidence="13" id="KW-1185">Reference proteome</keyword>
<dbReference type="AlphaFoldDB" id="C5FCU2"/>
<evidence type="ECO:0000256" key="2">
    <source>
        <dbReference type="ARBA" id="ARBA00012251"/>
    </source>
</evidence>
<organism evidence="12 13">
    <name type="scientific">Arthroderma otae (strain ATCC MYA-4605 / CBS 113480)</name>
    <name type="common">Microsporum canis</name>
    <dbReference type="NCBI Taxonomy" id="554155"/>
    <lineage>
        <taxon>Eukaryota</taxon>
        <taxon>Fungi</taxon>
        <taxon>Dikarya</taxon>
        <taxon>Ascomycota</taxon>
        <taxon>Pezizomycotina</taxon>
        <taxon>Eurotiomycetes</taxon>
        <taxon>Eurotiomycetidae</taxon>
        <taxon>Onygenales</taxon>
        <taxon>Arthrodermataceae</taxon>
        <taxon>Microsporum</taxon>
    </lineage>
</organism>
<name>C5FCU2_ARTOC</name>
<keyword evidence="3" id="KW-0808">Transferase</keyword>
<evidence type="ECO:0000259" key="11">
    <source>
        <dbReference type="PROSITE" id="PS51873"/>
    </source>
</evidence>
<dbReference type="SMART" id="SM00647">
    <property type="entry name" value="IBR"/>
    <property type="match status" value="1"/>
</dbReference>
<sequence>MLQSLPLPISLLAFTALISKFKQQPLDTGMSYANFDGLDLATASLIVQLQLDDIQEIRGHSKGKGREGEVSDTDLSLELYDDELVQRSQILRDTLATRSIAAATRNDQLAIQNCVEGERRAYQDRQLACRLGGINPPQAPVLAICSGKQANKAAEQSSSSSPICLYKEASEKILECEICCEAVDITGSARLPCNHLYCRRCLQRLFHESFSDETLFPPRCCRQQIIVEQVGGLLTPGLIASFKERKIEFDTKDKTYCSSPSCSKFIRPEHIEGERALCPHCDTTTCTICKFGAHDGDCPKDTALSQVLALAKTTGWQRCYSCKRIIELDTGCYHITSVISVVSTGKSVPVSFGMIISWFGVQINSSTAGRGLRKTVRWQLHNKSVIYESDITVAMEGGLGWMADIAVRNAETHCPILSWNVANVSSRPAFDAGGIDYNAAH</sequence>
<evidence type="ECO:0000259" key="10">
    <source>
        <dbReference type="PROSITE" id="PS50089"/>
    </source>
</evidence>
<dbReference type="PROSITE" id="PS51873">
    <property type="entry name" value="TRIAD"/>
    <property type="match status" value="1"/>
</dbReference>
<dbReference type="HOGENOM" id="CLU_022048_7_0_1"/>
<keyword evidence="8" id="KW-0862">Zinc</keyword>
<dbReference type="Pfam" id="PF01485">
    <property type="entry name" value="IBR"/>
    <property type="match status" value="1"/>
</dbReference>
<evidence type="ECO:0000313" key="12">
    <source>
        <dbReference type="EMBL" id="EEQ27626.1"/>
    </source>
</evidence>
<dbReference type="InterPro" id="IPR001841">
    <property type="entry name" value="Znf_RING"/>
</dbReference>
<dbReference type="EMBL" id="DS995701">
    <property type="protein sequence ID" value="EEQ27626.1"/>
    <property type="molecule type" value="Genomic_DNA"/>
</dbReference>
<dbReference type="InterPro" id="IPR002867">
    <property type="entry name" value="IBR_dom"/>
</dbReference>
<dbReference type="OrthoDB" id="9977870at2759"/>
<evidence type="ECO:0000256" key="8">
    <source>
        <dbReference type="ARBA" id="ARBA00022833"/>
    </source>
</evidence>
<dbReference type="InterPro" id="IPR044066">
    <property type="entry name" value="TRIAD_supradom"/>
</dbReference>
<evidence type="ECO:0000256" key="3">
    <source>
        <dbReference type="ARBA" id="ARBA00022679"/>
    </source>
</evidence>
<feature type="domain" description="RING-type" evidence="10">
    <location>
        <begin position="176"/>
        <end position="220"/>
    </location>
</feature>
<evidence type="ECO:0000256" key="7">
    <source>
        <dbReference type="ARBA" id="ARBA00022786"/>
    </source>
</evidence>
<dbReference type="GO" id="GO:0008270">
    <property type="term" value="F:zinc ion binding"/>
    <property type="evidence" value="ECO:0007669"/>
    <property type="project" value="UniProtKB-KW"/>
</dbReference>